<dbReference type="AlphaFoldDB" id="A0A847TRQ2"/>
<dbReference type="Gene3D" id="2.60.120.1180">
    <property type="match status" value="1"/>
</dbReference>
<organism evidence="1 2">
    <name type="scientific">Halomicrobium mukohataei</name>
    <dbReference type="NCBI Taxonomy" id="57705"/>
    <lineage>
        <taxon>Archaea</taxon>
        <taxon>Methanobacteriati</taxon>
        <taxon>Methanobacteriota</taxon>
        <taxon>Stenosarchaea group</taxon>
        <taxon>Halobacteria</taxon>
        <taxon>Halobacteriales</taxon>
        <taxon>Haloarculaceae</taxon>
        <taxon>Halomicrobium</taxon>
    </lineage>
</organism>
<dbReference type="Proteomes" id="UP000608662">
    <property type="component" value="Unassembled WGS sequence"/>
</dbReference>
<reference evidence="1" key="1">
    <citation type="submission" date="2019-12" db="EMBL/GenBank/DDBJ databases">
        <title>Whole-genome sequence of Halomicrobium mukohataei pws1.</title>
        <authorList>
            <person name="Verma D.K."/>
            <person name="Gopal K."/>
            <person name="Prasad E.S."/>
        </authorList>
    </citation>
    <scope>NUCLEOTIDE SEQUENCE</scope>
    <source>
        <strain evidence="1">Pws1</strain>
    </source>
</reference>
<proteinExistence type="predicted"/>
<dbReference type="EMBL" id="WOYG01000001">
    <property type="protein sequence ID" value="NLV08732.1"/>
    <property type="molecule type" value="Genomic_DNA"/>
</dbReference>
<dbReference type="RefSeq" id="WP_170092712.1">
    <property type="nucleotide sequence ID" value="NZ_WOYG01000001.1"/>
</dbReference>
<gene>
    <name evidence="1" type="ORF">GOC74_02110</name>
</gene>
<evidence type="ECO:0000313" key="2">
    <source>
        <dbReference type="Proteomes" id="UP000608662"/>
    </source>
</evidence>
<evidence type="ECO:0000313" key="1">
    <source>
        <dbReference type="EMBL" id="NLV08732.1"/>
    </source>
</evidence>
<comment type="caution">
    <text evidence="1">The sequence shown here is derived from an EMBL/GenBank/DDBJ whole genome shotgun (WGS) entry which is preliminary data.</text>
</comment>
<sequence>MSDDTLSAELQFAETHTNVAGTPTPVVTWDVPDGTAITIVQGHPAIVDLEDAVGNNLPRSAKIGLAYREPGDPLDDWTVISETAIAPYNTLSLKDQQSGDNAERRRVRFDPDRVPGGRLNLADADELALVVLSDVEVDPASIVFNYPMTLENV</sequence>
<dbReference type="OrthoDB" id="220426at2157"/>
<protein>
    <submittedName>
        <fullName evidence="1">Uncharacterized protein</fullName>
    </submittedName>
</protein>
<name>A0A847TRQ2_9EURY</name>
<accession>A0A847TRQ2</accession>